<dbReference type="CDD" id="cd05233">
    <property type="entry name" value="SDR_c"/>
    <property type="match status" value="1"/>
</dbReference>
<dbReference type="PROSITE" id="PS00061">
    <property type="entry name" value="ADH_SHORT"/>
    <property type="match status" value="1"/>
</dbReference>
<evidence type="ECO:0000256" key="4">
    <source>
        <dbReference type="SAM" id="MobiDB-lite"/>
    </source>
</evidence>
<dbReference type="InterPro" id="IPR002347">
    <property type="entry name" value="SDR_fam"/>
</dbReference>
<dbReference type="Gene3D" id="3.40.50.720">
    <property type="entry name" value="NAD(P)-binding Rossmann-like Domain"/>
    <property type="match status" value="1"/>
</dbReference>
<dbReference type="SUPFAM" id="SSF51735">
    <property type="entry name" value="NAD(P)-binding Rossmann-fold domains"/>
    <property type="match status" value="1"/>
</dbReference>
<comment type="similarity">
    <text evidence="1 3">Belongs to the short-chain dehydrogenases/reductases (SDR) family.</text>
</comment>
<dbReference type="Proteomes" id="UP000641514">
    <property type="component" value="Unassembled WGS sequence"/>
</dbReference>
<dbReference type="AlphaFoldDB" id="A0A916UIH5"/>
<evidence type="ECO:0000313" key="5">
    <source>
        <dbReference type="EMBL" id="GGC74805.1"/>
    </source>
</evidence>
<dbReference type="Pfam" id="PF00106">
    <property type="entry name" value="adh_short"/>
    <property type="match status" value="1"/>
</dbReference>
<reference evidence="5" key="2">
    <citation type="submission" date="2020-09" db="EMBL/GenBank/DDBJ databases">
        <authorList>
            <person name="Sun Q."/>
            <person name="Zhou Y."/>
        </authorList>
    </citation>
    <scope>NUCLEOTIDE SEQUENCE</scope>
    <source>
        <strain evidence="5">CGMCC 1.15478</strain>
    </source>
</reference>
<dbReference type="EMBL" id="BMJH01000003">
    <property type="protein sequence ID" value="GGC74805.1"/>
    <property type="molecule type" value="Genomic_DNA"/>
</dbReference>
<evidence type="ECO:0000313" key="6">
    <source>
        <dbReference type="Proteomes" id="UP000641514"/>
    </source>
</evidence>
<comment type="caution">
    <text evidence="5">The sequence shown here is derived from an EMBL/GenBank/DDBJ whole genome shotgun (WGS) entry which is preliminary data.</text>
</comment>
<dbReference type="PANTHER" id="PTHR44196">
    <property type="entry name" value="DEHYDROGENASE/REDUCTASE SDR FAMILY MEMBER 7B"/>
    <property type="match status" value="1"/>
</dbReference>
<proteinExistence type="inferred from homology"/>
<dbReference type="PRINTS" id="PR00081">
    <property type="entry name" value="GDHRDH"/>
</dbReference>
<evidence type="ECO:0000256" key="1">
    <source>
        <dbReference type="ARBA" id="ARBA00006484"/>
    </source>
</evidence>
<evidence type="ECO:0000256" key="3">
    <source>
        <dbReference type="RuleBase" id="RU000363"/>
    </source>
</evidence>
<gene>
    <name evidence="5" type="ORF">GCM10011410_30160</name>
</gene>
<dbReference type="InterPro" id="IPR020904">
    <property type="entry name" value="Sc_DH/Rdtase_CS"/>
</dbReference>
<keyword evidence="2" id="KW-0560">Oxidoreductase</keyword>
<accession>A0A916UIH5</accession>
<reference evidence="5" key="1">
    <citation type="journal article" date="2014" name="Int. J. Syst. Evol. Microbiol.">
        <title>Complete genome sequence of Corynebacterium casei LMG S-19264T (=DSM 44701T), isolated from a smear-ripened cheese.</title>
        <authorList>
            <consortium name="US DOE Joint Genome Institute (JGI-PGF)"/>
            <person name="Walter F."/>
            <person name="Albersmeier A."/>
            <person name="Kalinowski J."/>
            <person name="Ruckert C."/>
        </authorList>
    </citation>
    <scope>NUCLEOTIDE SEQUENCE</scope>
    <source>
        <strain evidence="5">CGMCC 1.15478</strain>
    </source>
</reference>
<feature type="region of interest" description="Disordered" evidence="4">
    <location>
        <begin position="1"/>
        <end position="25"/>
    </location>
</feature>
<name>A0A916UIH5_9ACTN</name>
<dbReference type="PANTHER" id="PTHR44196:SF1">
    <property type="entry name" value="DEHYDROGENASE_REDUCTASE SDR FAMILY MEMBER 7B"/>
    <property type="match status" value="1"/>
</dbReference>
<dbReference type="GO" id="GO:0016491">
    <property type="term" value="F:oxidoreductase activity"/>
    <property type="evidence" value="ECO:0007669"/>
    <property type="project" value="UniProtKB-KW"/>
</dbReference>
<dbReference type="PRINTS" id="PR00080">
    <property type="entry name" value="SDRFAMILY"/>
</dbReference>
<sequence>MGRLHMTRPHDDPHSSPHAGTYGEEVMPKRRTSLSGQRILITGAARGIGAALARSLTHQGAYVGLLGIEPELLAAVANDCGTASGPAPWRECDVTDADATEKCINDIVAELGGLDVIVANAGVAAQLPLVGGNPEIFRRTIEVNLMGVYNTVRAAGPHISHKNGYALLVSSLAAAINLPLLGAYSASKAAVEALGNTLRTELHPYGATAGVAYFGELDTEMTSRGFGTEAAKELTKSGPLLKVAPLAPAIRRVERGIARRSRIIAAPWYVRPLLPMRPVAQRVIDVTIRRNLASALEIARAENAPLTTAQRETVLRPPNQGDTTA</sequence>
<dbReference type="GO" id="GO:0016020">
    <property type="term" value="C:membrane"/>
    <property type="evidence" value="ECO:0007669"/>
    <property type="project" value="TreeGrafter"/>
</dbReference>
<organism evidence="5 6">
    <name type="scientific">Hoyosella rhizosphaerae</name>
    <dbReference type="NCBI Taxonomy" id="1755582"/>
    <lineage>
        <taxon>Bacteria</taxon>
        <taxon>Bacillati</taxon>
        <taxon>Actinomycetota</taxon>
        <taxon>Actinomycetes</taxon>
        <taxon>Mycobacteriales</taxon>
        <taxon>Hoyosellaceae</taxon>
        <taxon>Hoyosella</taxon>
    </lineage>
</organism>
<evidence type="ECO:0000256" key="2">
    <source>
        <dbReference type="ARBA" id="ARBA00023002"/>
    </source>
</evidence>
<protein>
    <submittedName>
        <fullName evidence="5">Short-chain dehydrogenase</fullName>
    </submittedName>
</protein>
<dbReference type="InterPro" id="IPR036291">
    <property type="entry name" value="NAD(P)-bd_dom_sf"/>
</dbReference>
<keyword evidence="6" id="KW-1185">Reference proteome</keyword>